<keyword evidence="3" id="KW-1185">Reference proteome</keyword>
<sequence length="101" mass="11262">MMIVAEPNKKLAKAGGWMLDLGEDAAVWIINKSVDMGRIIVFSVYVSPNVSLECFRSFVEELFGEVAKCTSRTIVAGDINAKSSMWGAPRTDEREYWLRTG</sequence>
<evidence type="ECO:0000259" key="1">
    <source>
        <dbReference type="Pfam" id="PF14529"/>
    </source>
</evidence>
<dbReference type="SUPFAM" id="SSF56219">
    <property type="entry name" value="DNase I-like"/>
    <property type="match status" value="1"/>
</dbReference>
<organism evidence="2 3">
    <name type="scientific">Henosepilachna vigintioctopunctata</name>
    <dbReference type="NCBI Taxonomy" id="420089"/>
    <lineage>
        <taxon>Eukaryota</taxon>
        <taxon>Metazoa</taxon>
        <taxon>Ecdysozoa</taxon>
        <taxon>Arthropoda</taxon>
        <taxon>Hexapoda</taxon>
        <taxon>Insecta</taxon>
        <taxon>Pterygota</taxon>
        <taxon>Neoptera</taxon>
        <taxon>Endopterygota</taxon>
        <taxon>Coleoptera</taxon>
        <taxon>Polyphaga</taxon>
        <taxon>Cucujiformia</taxon>
        <taxon>Coccinelloidea</taxon>
        <taxon>Coccinellidae</taxon>
        <taxon>Epilachninae</taxon>
        <taxon>Epilachnini</taxon>
        <taxon>Henosepilachna</taxon>
    </lineage>
</organism>
<evidence type="ECO:0000313" key="2">
    <source>
        <dbReference type="EMBL" id="KAK9887328.1"/>
    </source>
</evidence>
<dbReference type="Proteomes" id="UP001431783">
    <property type="component" value="Unassembled WGS sequence"/>
</dbReference>
<comment type="caution">
    <text evidence="2">The sequence shown here is derived from an EMBL/GenBank/DDBJ whole genome shotgun (WGS) entry which is preliminary data.</text>
</comment>
<protein>
    <recommendedName>
        <fullName evidence="1">Endonuclease/exonuclease/phosphatase domain-containing protein</fullName>
    </recommendedName>
</protein>
<dbReference type="Gene3D" id="3.60.10.10">
    <property type="entry name" value="Endonuclease/exonuclease/phosphatase"/>
    <property type="match status" value="1"/>
</dbReference>
<dbReference type="Pfam" id="PF14529">
    <property type="entry name" value="Exo_endo_phos_2"/>
    <property type="match status" value="1"/>
</dbReference>
<reference evidence="2 3" key="1">
    <citation type="submission" date="2023-03" db="EMBL/GenBank/DDBJ databases">
        <title>Genome insight into feeding habits of ladybird beetles.</title>
        <authorList>
            <person name="Li H.-S."/>
            <person name="Huang Y.-H."/>
            <person name="Pang H."/>
        </authorList>
    </citation>
    <scope>NUCLEOTIDE SEQUENCE [LARGE SCALE GENOMIC DNA]</scope>
    <source>
        <strain evidence="2">SYSU_2023b</strain>
        <tissue evidence="2">Whole body</tissue>
    </source>
</reference>
<gene>
    <name evidence="2" type="ORF">WA026_021636</name>
</gene>
<feature type="domain" description="Endonuclease/exonuclease/phosphatase" evidence="1">
    <location>
        <begin position="39"/>
        <end position="95"/>
    </location>
</feature>
<dbReference type="GO" id="GO:0003824">
    <property type="term" value="F:catalytic activity"/>
    <property type="evidence" value="ECO:0007669"/>
    <property type="project" value="InterPro"/>
</dbReference>
<name>A0AAW1V3F5_9CUCU</name>
<dbReference type="EMBL" id="JARQZJ010000107">
    <property type="protein sequence ID" value="KAK9887328.1"/>
    <property type="molecule type" value="Genomic_DNA"/>
</dbReference>
<dbReference type="InterPro" id="IPR005135">
    <property type="entry name" value="Endo/exonuclease/phosphatase"/>
</dbReference>
<proteinExistence type="predicted"/>
<dbReference type="InterPro" id="IPR036691">
    <property type="entry name" value="Endo/exonu/phosph_ase_sf"/>
</dbReference>
<accession>A0AAW1V3F5</accession>
<evidence type="ECO:0000313" key="3">
    <source>
        <dbReference type="Proteomes" id="UP001431783"/>
    </source>
</evidence>
<dbReference type="AlphaFoldDB" id="A0AAW1V3F5"/>